<evidence type="ECO:0000313" key="7">
    <source>
        <dbReference type="EMBL" id="PKB14174.1"/>
    </source>
</evidence>
<feature type="transmembrane region" description="Helical" evidence="5">
    <location>
        <begin position="360"/>
        <end position="382"/>
    </location>
</feature>
<comment type="caution">
    <text evidence="7">The sequence shown here is derived from an EMBL/GenBank/DDBJ whole genome shotgun (WGS) entry which is preliminary data.</text>
</comment>
<evidence type="ECO:0000259" key="6">
    <source>
        <dbReference type="Pfam" id="PF12698"/>
    </source>
</evidence>
<feature type="transmembrane region" description="Helical" evidence="5">
    <location>
        <begin position="228"/>
        <end position="254"/>
    </location>
</feature>
<protein>
    <submittedName>
        <fullName evidence="7">ABC-2 type transport system permease protein</fullName>
    </submittedName>
</protein>
<evidence type="ECO:0000256" key="1">
    <source>
        <dbReference type="ARBA" id="ARBA00004141"/>
    </source>
</evidence>
<evidence type="ECO:0000256" key="3">
    <source>
        <dbReference type="ARBA" id="ARBA00022989"/>
    </source>
</evidence>
<evidence type="ECO:0000313" key="8">
    <source>
        <dbReference type="Proteomes" id="UP000232587"/>
    </source>
</evidence>
<dbReference type="Proteomes" id="UP000232587">
    <property type="component" value="Unassembled WGS sequence"/>
</dbReference>
<dbReference type="Pfam" id="PF12698">
    <property type="entry name" value="ABC2_membrane_3"/>
    <property type="match status" value="1"/>
</dbReference>
<organism evidence="7 8">
    <name type="scientific">Novosphingobium kunmingense</name>
    <dbReference type="NCBI Taxonomy" id="1211806"/>
    <lineage>
        <taxon>Bacteria</taxon>
        <taxon>Pseudomonadati</taxon>
        <taxon>Pseudomonadota</taxon>
        <taxon>Alphaproteobacteria</taxon>
        <taxon>Sphingomonadales</taxon>
        <taxon>Sphingomonadaceae</taxon>
        <taxon>Novosphingobium</taxon>
    </lineage>
</organism>
<reference evidence="7 8" key="1">
    <citation type="submission" date="2017-11" db="EMBL/GenBank/DDBJ databases">
        <title>Genomic Encyclopedia of Type Strains, Phase III (KMG-III): the genomes of soil and plant-associated and newly described type strains.</title>
        <authorList>
            <person name="Whitman W."/>
        </authorList>
    </citation>
    <scope>NUCLEOTIDE SEQUENCE [LARGE SCALE GENOMIC DNA]</scope>
    <source>
        <strain evidence="7 8">CGMCC 1.12274</strain>
    </source>
</reference>
<proteinExistence type="predicted"/>
<keyword evidence="2 5" id="KW-0812">Transmembrane</keyword>
<gene>
    <name evidence="7" type="ORF">B0I00_2806</name>
</gene>
<dbReference type="RefSeq" id="WP_100868001.1">
    <property type="nucleotide sequence ID" value="NZ_PHUF01000005.1"/>
</dbReference>
<dbReference type="InterPro" id="IPR013525">
    <property type="entry name" value="ABC2_TM"/>
</dbReference>
<name>A0A2N0H5H9_9SPHN</name>
<dbReference type="EMBL" id="PHUF01000005">
    <property type="protein sequence ID" value="PKB14174.1"/>
    <property type="molecule type" value="Genomic_DNA"/>
</dbReference>
<feature type="transmembrane region" description="Helical" evidence="5">
    <location>
        <begin position="309"/>
        <end position="328"/>
    </location>
</feature>
<feature type="domain" description="ABC-2 type transporter transmembrane" evidence="6">
    <location>
        <begin position="168"/>
        <end position="376"/>
    </location>
</feature>
<feature type="transmembrane region" description="Helical" evidence="5">
    <location>
        <begin position="32"/>
        <end position="54"/>
    </location>
</feature>
<dbReference type="OrthoDB" id="7388589at2"/>
<sequence>MSRTQGGRLSTLAAAYVVARRDFVAILFSRSFIFFLLGPLFPLLVGGLAGGIGARVQQNVEPAKLGIAMSEFDILAMTRARHELAGRLDGLPDLVEVKRLEPGEAFDPAAAMRDSRANLGAIVTGSPQAPVLTGPVDRVEHWKGEIELIAAEAAGLGPKTYPTVTLGKLTGSKADTNRSRVITAQMGQVVLFLLTMLLAGMVLSNLVEEKGNKIIEVLAAAIPMDAVFLGKLFAMLAVSWVGLSVWGLMLAAIFSGAGQGLGSVPAPAVGWPAFFALAVAYFSLAYLLLGSLFLAIGSLATTVREVQTLSMPVSMLQLLNFFFASWAMSKPGSAAEIAGVVIPFSSPFTMIARAAQDPALWPHALGIAWQVFCVALLVRLGAKLFRRWVMKSGPAGVRKRRWFGRRADRAMQPVG</sequence>
<feature type="transmembrane region" description="Helical" evidence="5">
    <location>
        <begin position="186"/>
        <end position="207"/>
    </location>
</feature>
<dbReference type="GO" id="GO:0140359">
    <property type="term" value="F:ABC-type transporter activity"/>
    <property type="evidence" value="ECO:0007669"/>
    <property type="project" value="InterPro"/>
</dbReference>
<dbReference type="GO" id="GO:0016020">
    <property type="term" value="C:membrane"/>
    <property type="evidence" value="ECO:0007669"/>
    <property type="project" value="UniProtKB-SubCell"/>
</dbReference>
<feature type="transmembrane region" description="Helical" evidence="5">
    <location>
        <begin position="274"/>
        <end position="297"/>
    </location>
</feature>
<evidence type="ECO:0000256" key="2">
    <source>
        <dbReference type="ARBA" id="ARBA00022692"/>
    </source>
</evidence>
<comment type="subcellular location">
    <subcellularLocation>
        <location evidence="1">Membrane</location>
        <topology evidence="1">Multi-pass membrane protein</topology>
    </subcellularLocation>
</comment>
<accession>A0A2N0H5H9</accession>
<evidence type="ECO:0000256" key="5">
    <source>
        <dbReference type="SAM" id="Phobius"/>
    </source>
</evidence>
<keyword evidence="8" id="KW-1185">Reference proteome</keyword>
<dbReference type="AlphaFoldDB" id="A0A2N0H5H9"/>
<keyword evidence="4 5" id="KW-0472">Membrane</keyword>
<evidence type="ECO:0000256" key="4">
    <source>
        <dbReference type="ARBA" id="ARBA00023136"/>
    </source>
</evidence>
<keyword evidence="3 5" id="KW-1133">Transmembrane helix</keyword>